<keyword evidence="2" id="KW-1185">Reference proteome</keyword>
<reference evidence="1 2" key="1">
    <citation type="submission" date="2019-04" db="EMBL/GenBank/DDBJ databases">
        <title>An improved genome assembly and genetic linkage map for asparagus bean, Vigna unguiculata ssp. sesquipedialis.</title>
        <authorList>
            <person name="Xia Q."/>
            <person name="Zhang R."/>
            <person name="Dong Y."/>
        </authorList>
    </citation>
    <scope>NUCLEOTIDE SEQUENCE [LARGE SCALE GENOMIC DNA]</scope>
    <source>
        <tissue evidence="1">Leaf</tissue>
    </source>
</reference>
<evidence type="ECO:0000313" key="2">
    <source>
        <dbReference type="Proteomes" id="UP000501690"/>
    </source>
</evidence>
<accession>A0A4D6LWD3</accession>
<name>A0A4D6LWD3_VIGUN</name>
<dbReference type="AlphaFoldDB" id="A0A4D6LWD3"/>
<dbReference type="Proteomes" id="UP000501690">
    <property type="component" value="Linkage Group LG5"/>
</dbReference>
<protein>
    <submittedName>
        <fullName evidence="1">Uncharacterized protein</fullName>
    </submittedName>
</protein>
<proteinExistence type="predicted"/>
<gene>
    <name evidence="1" type="ORF">DEO72_LG5g1424</name>
</gene>
<sequence>MDFRQRGCRFHARVWWCVLVRDDGGAMKKTQWWFTVARESQVRDAGSATAEMGCVFYDGGTTKDDGDARVAEDGGRCPCECNHSVVMAAGCVEKTKMSRIPSVAAVTGFLKRVRRAAAFQRVQRWPDVVVAAMEVAAVECGGYGVGWCGRERE</sequence>
<evidence type="ECO:0000313" key="1">
    <source>
        <dbReference type="EMBL" id="QCD93349.1"/>
    </source>
</evidence>
<organism evidence="1 2">
    <name type="scientific">Vigna unguiculata</name>
    <name type="common">Cowpea</name>
    <dbReference type="NCBI Taxonomy" id="3917"/>
    <lineage>
        <taxon>Eukaryota</taxon>
        <taxon>Viridiplantae</taxon>
        <taxon>Streptophyta</taxon>
        <taxon>Embryophyta</taxon>
        <taxon>Tracheophyta</taxon>
        <taxon>Spermatophyta</taxon>
        <taxon>Magnoliopsida</taxon>
        <taxon>eudicotyledons</taxon>
        <taxon>Gunneridae</taxon>
        <taxon>Pentapetalae</taxon>
        <taxon>rosids</taxon>
        <taxon>fabids</taxon>
        <taxon>Fabales</taxon>
        <taxon>Fabaceae</taxon>
        <taxon>Papilionoideae</taxon>
        <taxon>50 kb inversion clade</taxon>
        <taxon>NPAAA clade</taxon>
        <taxon>indigoferoid/millettioid clade</taxon>
        <taxon>Phaseoleae</taxon>
        <taxon>Vigna</taxon>
    </lineage>
</organism>
<dbReference type="EMBL" id="CP039349">
    <property type="protein sequence ID" value="QCD93349.1"/>
    <property type="molecule type" value="Genomic_DNA"/>
</dbReference>